<organism evidence="2 3">
    <name type="scientific">Crateriforma conspicua</name>
    <dbReference type="NCBI Taxonomy" id="2527996"/>
    <lineage>
        <taxon>Bacteria</taxon>
        <taxon>Pseudomonadati</taxon>
        <taxon>Planctomycetota</taxon>
        <taxon>Planctomycetia</taxon>
        <taxon>Planctomycetales</taxon>
        <taxon>Planctomycetaceae</taxon>
        <taxon>Crateriforma</taxon>
    </lineage>
</organism>
<dbReference type="Proteomes" id="UP000316476">
    <property type="component" value="Unassembled WGS sequence"/>
</dbReference>
<feature type="compositionally biased region" description="Polar residues" evidence="1">
    <location>
        <begin position="29"/>
        <end position="39"/>
    </location>
</feature>
<reference evidence="2 3" key="1">
    <citation type="submission" date="2019-02" db="EMBL/GenBank/DDBJ databases">
        <title>Deep-cultivation of Planctomycetes and their phenomic and genomic characterization uncovers novel biology.</title>
        <authorList>
            <person name="Wiegand S."/>
            <person name="Jogler M."/>
            <person name="Boedeker C."/>
            <person name="Pinto D."/>
            <person name="Vollmers J."/>
            <person name="Rivas-Marin E."/>
            <person name="Kohn T."/>
            <person name="Peeters S.H."/>
            <person name="Heuer A."/>
            <person name="Rast P."/>
            <person name="Oberbeckmann S."/>
            <person name="Bunk B."/>
            <person name="Jeske O."/>
            <person name="Meyerdierks A."/>
            <person name="Storesund J.E."/>
            <person name="Kallscheuer N."/>
            <person name="Luecker S."/>
            <person name="Lage O.M."/>
            <person name="Pohl T."/>
            <person name="Merkel B.J."/>
            <person name="Hornburger P."/>
            <person name="Mueller R.-W."/>
            <person name="Bruemmer F."/>
            <person name="Labrenz M."/>
            <person name="Spormann A.M."/>
            <person name="Op Den Camp H."/>
            <person name="Overmann J."/>
            <person name="Amann R."/>
            <person name="Jetten M.S.M."/>
            <person name="Mascher T."/>
            <person name="Medema M.H."/>
            <person name="Devos D.P."/>
            <person name="Kaster A.-K."/>
            <person name="Ovreas L."/>
            <person name="Rohde M."/>
            <person name="Galperin M.Y."/>
            <person name="Jogler C."/>
        </authorList>
    </citation>
    <scope>NUCLEOTIDE SEQUENCE [LARGE SCALE GENOMIC DNA]</scope>
    <source>
        <strain evidence="2 3">V7</strain>
    </source>
</reference>
<gene>
    <name evidence="2" type="ORF">V7x_52300</name>
</gene>
<proteinExistence type="predicted"/>
<accession>A0A5C6FLM2</accession>
<dbReference type="EMBL" id="SJPZ01000003">
    <property type="protein sequence ID" value="TWU60922.1"/>
    <property type="molecule type" value="Genomic_DNA"/>
</dbReference>
<evidence type="ECO:0000313" key="3">
    <source>
        <dbReference type="Proteomes" id="UP000316476"/>
    </source>
</evidence>
<comment type="caution">
    <text evidence="2">The sequence shown here is derived from an EMBL/GenBank/DDBJ whole genome shotgun (WGS) entry which is preliminary data.</text>
</comment>
<evidence type="ECO:0000313" key="2">
    <source>
        <dbReference type="EMBL" id="TWU60922.1"/>
    </source>
</evidence>
<protein>
    <submittedName>
        <fullName evidence="2">Uncharacterized protein</fullName>
    </submittedName>
</protein>
<feature type="region of interest" description="Disordered" evidence="1">
    <location>
        <begin position="1"/>
        <end position="39"/>
    </location>
</feature>
<sequence>MGGRERISQMRSSLDCVRSDLPSPGLTARLSQRESAGWS</sequence>
<name>A0A5C6FLM2_9PLAN</name>
<evidence type="ECO:0000256" key="1">
    <source>
        <dbReference type="SAM" id="MobiDB-lite"/>
    </source>
</evidence>
<dbReference type="AlphaFoldDB" id="A0A5C6FLM2"/>